<organism evidence="1 2">
    <name type="scientific">Varroa destructor</name>
    <name type="common">Honeybee mite</name>
    <dbReference type="NCBI Taxonomy" id="109461"/>
    <lineage>
        <taxon>Eukaryota</taxon>
        <taxon>Metazoa</taxon>
        <taxon>Ecdysozoa</taxon>
        <taxon>Arthropoda</taxon>
        <taxon>Chelicerata</taxon>
        <taxon>Arachnida</taxon>
        <taxon>Acari</taxon>
        <taxon>Parasitiformes</taxon>
        <taxon>Mesostigmata</taxon>
        <taxon>Gamasina</taxon>
        <taxon>Dermanyssoidea</taxon>
        <taxon>Varroidae</taxon>
        <taxon>Varroa</taxon>
    </lineage>
</organism>
<sequence length="186" mass="21776">MSAESTFRPQIKRFIILASIVLLIGIANGLFEYPSRKSEPADGIACERLTRFNQTKILCYTRTKTEKLEKRRVRQEKNKDARVCTKIFNMVQRLREFEEGNFRYCDPARCLKESRHCRGNEMTRECNLCLGKCWVQYSYPQETPGGRLQFRSFPCDPTVCGKEVLCGGFDMKNEKQHTMNYKSMKE</sequence>
<evidence type="ECO:0000313" key="2">
    <source>
        <dbReference type="Proteomes" id="UP000594260"/>
    </source>
</evidence>
<protein>
    <submittedName>
        <fullName evidence="1">Uncharacterized protein</fullName>
    </submittedName>
</protein>
<dbReference type="KEGG" id="vde:111252068"/>
<dbReference type="Proteomes" id="UP000594260">
    <property type="component" value="Unplaced"/>
</dbReference>
<proteinExistence type="predicted"/>
<reference evidence="1" key="1">
    <citation type="submission" date="2021-01" db="UniProtKB">
        <authorList>
            <consortium name="EnsemblMetazoa"/>
        </authorList>
    </citation>
    <scope>IDENTIFICATION</scope>
</reference>
<keyword evidence="2" id="KW-1185">Reference proteome</keyword>
<dbReference type="GeneID" id="111252068"/>
<dbReference type="InParanoid" id="A0A7M7MBZ5"/>
<dbReference type="AlphaFoldDB" id="A0A7M7MBZ5"/>
<name>A0A7M7MBZ5_VARDE</name>
<dbReference type="EnsemblMetazoa" id="XM_022809436">
    <property type="protein sequence ID" value="XP_022665171"/>
    <property type="gene ID" value="LOC111252068"/>
</dbReference>
<evidence type="ECO:0000313" key="1">
    <source>
        <dbReference type="EnsemblMetazoa" id="XP_022665171"/>
    </source>
</evidence>
<accession>A0A7M7MBZ5</accession>
<dbReference type="RefSeq" id="XP_022665171.1">
    <property type="nucleotide sequence ID" value="XM_022809436.1"/>
</dbReference>
<dbReference type="OrthoDB" id="10329656at2759"/>